<comment type="caution">
    <text evidence="2">The sequence shown here is derived from an EMBL/GenBank/DDBJ whole genome shotgun (WGS) entry which is preliminary data.</text>
</comment>
<reference evidence="2" key="1">
    <citation type="submission" date="2021-01" db="EMBL/GenBank/DDBJ databases">
        <title>Modified the classification status of verrucomicrobia.</title>
        <authorList>
            <person name="Feng X."/>
        </authorList>
    </citation>
    <scope>NUCLEOTIDE SEQUENCE</scope>
    <source>
        <strain evidence="2">KCTC 22201</strain>
    </source>
</reference>
<evidence type="ECO:0000256" key="1">
    <source>
        <dbReference type="SAM" id="Phobius"/>
    </source>
</evidence>
<feature type="transmembrane region" description="Helical" evidence="1">
    <location>
        <begin position="12"/>
        <end position="33"/>
    </location>
</feature>
<dbReference type="AlphaFoldDB" id="A0A934RCK9"/>
<keyword evidence="3" id="KW-1185">Reference proteome</keyword>
<feature type="transmembrane region" description="Helical" evidence="1">
    <location>
        <begin position="143"/>
        <end position="160"/>
    </location>
</feature>
<keyword evidence="1" id="KW-0472">Membrane</keyword>
<name>A0A934RCK9_9BACT</name>
<sequence length="205" mass="22394">MDPSEAIHAYETLPLFGVGIALGLWLVGLHALMLVKADAVKGFLKKFPRNQQLGQILVGVGLIWFWLIVQPEGKGVINSLAMDLGDQFNALKPYLRIGVPVAIILVSISIKEFLAVRALGLLGLMVAAPLLESAFLKDPSSRLLVPIFAYALIIKSLYWVGMPYLFRDSVAWATATDGRWKALCFGGLAYGVAVLACALMFWRGY</sequence>
<gene>
    <name evidence="2" type="ORF">JIN81_16660</name>
</gene>
<feature type="transmembrane region" description="Helical" evidence="1">
    <location>
        <begin position="53"/>
        <end position="69"/>
    </location>
</feature>
<dbReference type="EMBL" id="JAENII010000015">
    <property type="protein sequence ID" value="MBK1828667.1"/>
    <property type="molecule type" value="Genomic_DNA"/>
</dbReference>
<organism evidence="2 3">
    <name type="scientific">Haloferula rosea</name>
    <dbReference type="NCBI Taxonomy" id="490093"/>
    <lineage>
        <taxon>Bacteria</taxon>
        <taxon>Pseudomonadati</taxon>
        <taxon>Verrucomicrobiota</taxon>
        <taxon>Verrucomicrobiia</taxon>
        <taxon>Verrucomicrobiales</taxon>
        <taxon>Verrucomicrobiaceae</taxon>
        <taxon>Haloferula</taxon>
    </lineage>
</organism>
<dbReference type="RefSeq" id="WP_200282549.1">
    <property type="nucleotide sequence ID" value="NZ_JAENII010000015.1"/>
</dbReference>
<keyword evidence="1" id="KW-0812">Transmembrane</keyword>
<feature type="transmembrane region" description="Helical" evidence="1">
    <location>
        <begin position="114"/>
        <end position="131"/>
    </location>
</feature>
<protein>
    <submittedName>
        <fullName evidence="2">Uncharacterized protein</fullName>
    </submittedName>
</protein>
<feature type="transmembrane region" description="Helical" evidence="1">
    <location>
        <begin position="90"/>
        <end position="108"/>
    </location>
</feature>
<dbReference type="Proteomes" id="UP000658278">
    <property type="component" value="Unassembled WGS sequence"/>
</dbReference>
<evidence type="ECO:0000313" key="2">
    <source>
        <dbReference type="EMBL" id="MBK1828667.1"/>
    </source>
</evidence>
<feature type="transmembrane region" description="Helical" evidence="1">
    <location>
        <begin position="180"/>
        <end position="202"/>
    </location>
</feature>
<evidence type="ECO:0000313" key="3">
    <source>
        <dbReference type="Proteomes" id="UP000658278"/>
    </source>
</evidence>
<keyword evidence="1" id="KW-1133">Transmembrane helix</keyword>
<proteinExistence type="predicted"/>
<accession>A0A934RCK9</accession>